<feature type="compositionally biased region" description="Low complexity" evidence="1">
    <location>
        <begin position="168"/>
        <end position="178"/>
    </location>
</feature>
<feature type="region of interest" description="Disordered" evidence="1">
    <location>
        <begin position="156"/>
        <end position="223"/>
    </location>
</feature>
<proteinExistence type="predicted"/>
<feature type="compositionally biased region" description="Basic residues" evidence="1">
    <location>
        <begin position="197"/>
        <end position="208"/>
    </location>
</feature>
<dbReference type="Proteomes" id="UP000601435">
    <property type="component" value="Unassembled WGS sequence"/>
</dbReference>
<dbReference type="AlphaFoldDB" id="A0A812VMQ8"/>
<keyword evidence="3" id="KW-1185">Reference proteome</keyword>
<evidence type="ECO:0000313" key="3">
    <source>
        <dbReference type="Proteomes" id="UP000601435"/>
    </source>
</evidence>
<feature type="compositionally biased region" description="Polar residues" evidence="1">
    <location>
        <begin position="179"/>
        <end position="188"/>
    </location>
</feature>
<evidence type="ECO:0000313" key="2">
    <source>
        <dbReference type="EMBL" id="CAE7641791.1"/>
    </source>
</evidence>
<evidence type="ECO:0000256" key="1">
    <source>
        <dbReference type="SAM" id="MobiDB-lite"/>
    </source>
</evidence>
<dbReference type="OrthoDB" id="421891at2759"/>
<protein>
    <submittedName>
        <fullName evidence="2">ANKRD17 protein</fullName>
    </submittedName>
</protein>
<reference evidence="2" key="1">
    <citation type="submission" date="2021-02" db="EMBL/GenBank/DDBJ databases">
        <authorList>
            <person name="Dougan E. K."/>
            <person name="Rhodes N."/>
            <person name="Thang M."/>
            <person name="Chan C."/>
        </authorList>
    </citation>
    <scope>NUCLEOTIDE SEQUENCE</scope>
</reference>
<gene>
    <name evidence="2" type="primary">ANKRD17</name>
    <name evidence="2" type="ORF">SNEC2469_LOCUS18129</name>
</gene>
<accession>A0A812VMQ8</accession>
<organism evidence="2 3">
    <name type="scientific">Symbiodinium necroappetens</name>
    <dbReference type="NCBI Taxonomy" id="1628268"/>
    <lineage>
        <taxon>Eukaryota</taxon>
        <taxon>Sar</taxon>
        <taxon>Alveolata</taxon>
        <taxon>Dinophyceae</taxon>
        <taxon>Suessiales</taxon>
        <taxon>Symbiodiniaceae</taxon>
        <taxon>Symbiodinium</taxon>
    </lineage>
</organism>
<name>A0A812VMQ8_9DINO</name>
<dbReference type="EMBL" id="CAJNJA010030320">
    <property type="protein sequence ID" value="CAE7641791.1"/>
    <property type="molecule type" value="Genomic_DNA"/>
</dbReference>
<comment type="caution">
    <text evidence="2">The sequence shown here is derived from an EMBL/GenBank/DDBJ whole genome shotgun (WGS) entry which is preliminary data.</text>
</comment>
<dbReference type="Pfam" id="PF03999">
    <property type="entry name" value="MAP65_ASE1"/>
    <property type="match status" value="1"/>
</dbReference>
<dbReference type="Gene3D" id="1.20.58.1520">
    <property type="match status" value="1"/>
</dbReference>
<sequence>MQELNDVFACVEEALTADQRKKLLEKELRRMQDYAESVDVILGQREELRALVVAGECFERQAQAGTGRWVGNSKHFLEEEKFRRRFVRQYPELRDKLIDSISDWETAEGKTFLHNGIALGARLREARDHGVALASAQGDLSIMSVLLHILAVTEEHLPSSPSGKSNDSPTPKSKTSSKQEGTALTRASSEAAIRRSPSPKRRGIKRQKSATDLTVRLPPIRKV</sequence>